<dbReference type="EMBL" id="SNRW01002858">
    <property type="protein sequence ID" value="KAA6391507.1"/>
    <property type="molecule type" value="Genomic_DNA"/>
</dbReference>
<name>A0A5J4W9F8_9EUKA</name>
<reference evidence="2 3" key="1">
    <citation type="submission" date="2019-03" db="EMBL/GenBank/DDBJ databases">
        <title>Single cell metagenomics reveals metabolic interactions within the superorganism composed of flagellate Streblomastix strix and complex community of Bacteroidetes bacteria on its surface.</title>
        <authorList>
            <person name="Treitli S.C."/>
            <person name="Kolisko M."/>
            <person name="Husnik F."/>
            <person name="Keeling P."/>
            <person name="Hampl V."/>
        </authorList>
    </citation>
    <scope>NUCLEOTIDE SEQUENCE [LARGE SCALE GENOMIC DNA]</scope>
    <source>
        <strain evidence="2">ST1C</strain>
    </source>
</reference>
<accession>A0A5J4W9F8</accession>
<dbReference type="Proteomes" id="UP000324800">
    <property type="component" value="Unassembled WGS sequence"/>
</dbReference>
<feature type="compositionally biased region" description="Low complexity" evidence="1">
    <location>
        <begin position="12"/>
        <end position="23"/>
    </location>
</feature>
<gene>
    <name evidence="2" type="ORF">EZS28_012963</name>
</gene>
<comment type="caution">
    <text evidence="2">The sequence shown here is derived from an EMBL/GenBank/DDBJ whole genome shotgun (WGS) entry which is preliminary data.</text>
</comment>
<evidence type="ECO:0000256" key="1">
    <source>
        <dbReference type="SAM" id="MobiDB-lite"/>
    </source>
</evidence>
<sequence>MQIQNDIEQPEQSNQQQTTSDSNRNINSTAHFPNAPLSYNSDSSIADSLSVIVEMGRNAFKMPNEQKDATFREYISGRIVGLALLAAFSIRQRNLFTNTSIIATALPRALSVTLSAFVQQLQGPAICCAQGMQTEAIGLSINQSSSSQQQQQFIIIQHPILQQQLLSDISPISALTAQLLSILQTPYTDFNLLLSPSLILSSEYLSVGLENRLRIWKEQEILQWLYDSPKIIEQRRKQQFGMQRIQHQSNPLHQYTFCQEIVELVGQVLINHIKSIPVEFLRHIFRILFETIDPVPINPNSHIILPEVILISGQNISDHHQGLYPLIPPAHIDIADTVLSSLQKLESVRHIYSSQLFFQQTNEVQTGVSVLVQQGVNSILSFILIEGDDRCRQSGIEQLHQIVVGVASQCGREEINTIYFSLIYI</sequence>
<protein>
    <submittedName>
        <fullName evidence="2">Uncharacterized protein</fullName>
    </submittedName>
</protein>
<organism evidence="2 3">
    <name type="scientific">Streblomastix strix</name>
    <dbReference type="NCBI Taxonomy" id="222440"/>
    <lineage>
        <taxon>Eukaryota</taxon>
        <taxon>Metamonada</taxon>
        <taxon>Preaxostyla</taxon>
        <taxon>Oxymonadida</taxon>
        <taxon>Streblomastigidae</taxon>
        <taxon>Streblomastix</taxon>
    </lineage>
</organism>
<evidence type="ECO:0000313" key="3">
    <source>
        <dbReference type="Proteomes" id="UP000324800"/>
    </source>
</evidence>
<evidence type="ECO:0000313" key="2">
    <source>
        <dbReference type="EMBL" id="KAA6391507.1"/>
    </source>
</evidence>
<dbReference type="AlphaFoldDB" id="A0A5J4W9F8"/>
<proteinExistence type="predicted"/>
<feature type="compositionally biased region" description="Polar residues" evidence="1">
    <location>
        <begin position="1"/>
        <end position="11"/>
    </location>
</feature>
<feature type="compositionally biased region" description="Polar residues" evidence="1">
    <location>
        <begin position="24"/>
        <end position="35"/>
    </location>
</feature>
<feature type="region of interest" description="Disordered" evidence="1">
    <location>
        <begin position="1"/>
        <end position="35"/>
    </location>
</feature>